<dbReference type="Proteomes" id="UP001168821">
    <property type="component" value="Unassembled WGS sequence"/>
</dbReference>
<keyword evidence="2" id="KW-1003">Cell membrane</keyword>
<organism evidence="11 12">
    <name type="scientific">Zophobas morio</name>
    <dbReference type="NCBI Taxonomy" id="2755281"/>
    <lineage>
        <taxon>Eukaryota</taxon>
        <taxon>Metazoa</taxon>
        <taxon>Ecdysozoa</taxon>
        <taxon>Arthropoda</taxon>
        <taxon>Hexapoda</taxon>
        <taxon>Insecta</taxon>
        <taxon>Pterygota</taxon>
        <taxon>Neoptera</taxon>
        <taxon>Endopterygota</taxon>
        <taxon>Coleoptera</taxon>
        <taxon>Polyphaga</taxon>
        <taxon>Cucujiformia</taxon>
        <taxon>Tenebrionidae</taxon>
        <taxon>Zophobas</taxon>
    </lineage>
</organism>
<keyword evidence="5" id="KW-0552">Olfaction</keyword>
<dbReference type="GO" id="GO:0007165">
    <property type="term" value="P:signal transduction"/>
    <property type="evidence" value="ECO:0007669"/>
    <property type="project" value="UniProtKB-KW"/>
</dbReference>
<name>A0AA38MHD7_9CUCU</name>
<protein>
    <recommendedName>
        <fullName evidence="13">Odorant receptor</fullName>
    </recommendedName>
</protein>
<dbReference type="PANTHER" id="PTHR21137">
    <property type="entry name" value="ODORANT RECEPTOR"/>
    <property type="match status" value="1"/>
</dbReference>
<feature type="transmembrane region" description="Helical" evidence="10">
    <location>
        <begin position="231"/>
        <end position="253"/>
    </location>
</feature>
<accession>A0AA38MHD7</accession>
<dbReference type="EMBL" id="JALNTZ010000004">
    <property type="protein sequence ID" value="KAJ3656616.1"/>
    <property type="molecule type" value="Genomic_DNA"/>
</dbReference>
<keyword evidence="4 10" id="KW-0812">Transmembrane</keyword>
<dbReference type="Pfam" id="PF02949">
    <property type="entry name" value="7tm_6"/>
    <property type="match status" value="1"/>
</dbReference>
<feature type="transmembrane region" description="Helical" evidence="10">
    <location>
        <begin position="293"/>
        <end position="312"/>
    </location>
</feature>
<evidence type="ECO:0000256" key="2">
    <source>
        <dbReference type="ARBA" id="ARBA00022475"/>
    </source>
</evidence>
<feature type="transmembrane region" description="Helical" evidence="10">
    <location>
        <begin position="70"/>
        <end position="92"/>
    </location>
</feature>
<sequence length="333" mass="38311">MVIAFGNIEEMAAASFLLLTNLVHLVKLYCFIFQRTKVENLINSINREEFQPKDSDDAKILLKDINRSKLITKTFLSMCCMGCVLFAIFPLLDNVEGENIRLPFSGWYPFNINESPVFEIIYMYQVLASCINGMRNISADTFISGTIMVISGQLSLLNKAFRTMTPELQNQVEIRKLLLKSILHYKNILTFAEDVTTLFSTCLISQFFVSVFIICITMFEMSLLPALSLQFLSMVIYQACILLEIFLWCYYGNEVILKSTNLTTSAYMCGWVEFSKDFKTDLLFFMTRSQFPLKLYAGGYFTLSLETLMVILKSSWSYFAMLNTVHSRDFQDN</sequence>
<dbReference type="InterPro" id="IPR004117">
    <property type="entry name" value="7tm6_olfct_rcpt"/>
</dbReference>
<dbReference type="GO" id="GO:0005549">
    <property type="term" value="F:odorant binding"/>
    <property type="evidence" value="ECO:0007669"/>
    <property type="project" value="InterPro"/>
</dbReference>
<feature type="transmembrane region" description="Helical" evidence="10">
    <location>
        <begin position="12"/>
        <end position="32"/>
    </location>
</feature>
<dbReference type="AlphaFoldDB" id="A0AA38MHD7"/>
<reference evidence="11" key="1">
    <citation type="journal article" date="2023" name="G3 (Bethesda)">
        <title>Whole genome assemblies of Zophobas morio and Tenebrio molitor.</title>
        <authorList>
            <person name="Kaur S."/>
            <person name="Stinson S.A."/>
            <person name="diCenzo G.C."/>
        </authorList>
    </citation>
    <scope>NUCLEOTIDE SEQUENCE</scope>
    <source>
        <strain evidence="11">QUZm001</strain>
    </source>
</reference>
<keyword evidence="8" id="KW-0675">Receptor</keyword>
<evidence type="ECO:0000256" key="8">
    <source>
        <dbReference type="ARBA" id="ARBA00023170"/>
    </source>
</evidence>
<feature type="transmembrane region" description="Helical" evidence="10">
    <location>
        <begin position="198"/>
        <end position="219"/>
    </location>
</feature>
<evidence type="ECO:0000256" key="3">
    <source>
        <dbReference type="ARBA" id="ARBA00022606"/>
    </source>
</evidence>
<evidence type="ECO:0000256" key="7">
    <source>
        <dbReference type="ARBA" id="ARBA00023136"/>
    </source>
</evidence>
<evidence type="ECO:0000256" key="1">
    <source>
        <dbReference type="ARBA" id="ARBA00004651"/>
    </source>
</evidence>
<evidence type="ECO:0000256" key="4">
    <source>
        <dbReference type="ARBA" id="ARBA00022692"/>
    </source>
</evidence>
<comment type="subcellular location">
    <subcellularLocation>
        <location evidence="1">Cell membrane</location>
        <topology evidence="1">Multi-pass membrane protein</topology>
    </subcellularLocation>
</comment>
<evidence type="ECO:0000256" key="5">
    <source>
        <dbReference type="ARBA" id="ARBA00022725"/>
    </source>
</evidence>
<evidence type="ECO:0000256" key="6">
    <source>
        <dbReference type="ARBA" id="ARBA00022989"/>
    </source>
</evidence>
<keyword evidence="12" id="KW-1185">Reference proteome</keyword>
<keyword evidence="3" id="KW-0716">Sensory transduction</keyword>
<dbReference type="PANTHER" id="PTHR21137:SF35">
    <property type="entry name" value="ODORANT RECEPTOR 19A-RELATED"/>
    <property type="match status" value="1"/>
</dbReference>
<evidence type="ECO:0000313" key="11">
    <source>
        <dbReference type="EMBL" id="KAJ3656616.1"/>
    </source>
</evidence>
<keyword evidence="7 10" id="KW-0472">Membrane</keyword>
<evidence type="ECO:0000256" key="9">
    <source>
        <dbReference type="ARBA" id="ARBA00023224"/>
    </source>
</evidence>
<evidence type="ECO:0000256" key="10">
    <source>
        <dbReference type="SAM" id="Phobius"/>
    </source>
</evidence>
<proteinExistence type="predicted"/>
<dbReference type="GO" id="GO:0004984">
    <property type="term" value="F:olfactory receptor activity"/>
    <property type="evidence" value="ECO:0007669"/>
    <property type="project" value="InterPro"/>
</dbReference>
<dbReference type="GO" id="GO:0005886">
    <property type="term" value="C:plasma membrane"/>
    <property type="evidence" value="ECO:0007669"/>
    <property type="project" value="UniProtKB-SubCell"/>
</dbReference>
<gene>
    <name evidence="11" type="ORF">Zmor_015679</name>
</gene>
<keyword evidence="6 10" id="KW-1133">Transmembrane helix</keyword>
<evidence type="ECO:0008006" key="13">
    <source>
        <dbReference type="Google" id="ProtNLM"/>
    </source>
</evidence>
<keyword evidence="9" id="KW-0807">Transducer</keyword>
<evidence type="ECO:0000313" key="12">
    <source>
        <dbReference type="Proteomes" id="UP001168821"/>
    </source>
</evidence>
<comment type="caution">
    <text evidence="11">The sequence shown here is derived from an EMBL/GenBank/DDBJ whole genome shotgun (WGS) entry which is preliminary data.</text>
</comment>